<dbReference type="Gene3D" id="1.10.10.1100">
    <property type="entry name" value="BFD-like [2Fe-2S]-binding domain"/>
    <property type="match status" value="1"/>
</dbReference>
<comment type="caution">
    <text evidence="2">The sequence shown here is derived from an EMBL/GenBank/DDBJ whole genome shotgun (WGS) entry which is preliminary data.</text>
</comment>
<dbReference type="Proteomes" id="UP000231019">
    <property type="component" value="Unassembled WGS sequence"/>
</dbReference>
<name>A0A2M7G9E6_9BACT</name>
<evidence type="ECO:0000313" key="3">
    <source>
        <dbReference type="Proteomes" id="UP000231019"/>
    </source>
</evidence>
<accession>A0A2M7G9E6</accession>
<feature type="domain" description="BFD-like [2Fe-2S]-binding" evidence="1">
    <location>
        <begin position="6"/>
        <end position="53"/>
    </location>
</feature>
<sequence length="67" mass="7789">MQIDRCVCFQKTFNELKALALEQGIREIEALQESILFGKKCKLCHPYIREMLKTGQTEFYSLLTDSS</sequence>
<dbReference type="EMBL" id="PFFQ01000012">
    <property type="protein sequence ID" value="PIW18725.1"/>
    <property type="molecule type" value="Genomic_DNA"/>
</dbReference>
<dbReference type="InterPro" id="IPR041854">
    <property type="entry name" value="BFD-like_2Fe2S-bd_dom_sf"/>
</dbReference>
<proteinExistence type="predicted"/>
<gene>
    <name evidence="2" type="ORF">COW36_04550</name>
</gene>
<protein>
    <submittedName>
        <fullName evidence="2">(2Fe-2S)-binding protein</fullName>
    </submittedName>
</protein>
<reference evidence="2 3" key="1">
    <citation type="submission" date="2017-09" db="EMBL/GenBank/DDBJ databases">
        <title>Depth-based differentiation of microbial function through sediment-hosted aquifers and enrichment of novel symbionts in the deep terrestrial subsurface.</title>
        <authorList>
            <person name="Probst A.J."/>
            <person name="Ladd B."/>
            <person name="Jarett J.K."/>
            <person name="Geller-Mcgrath D.E."/>
            <person name="Sieber C.M."/>
            <person name="Emerson J.B."/>
            <person name="Anantharaman K."/>
            <person name="Thomas B.C."/>
            <person name="Malmstrom R."/>
            <person name="Stieglmeier M."/>
            <person name="Klingl A."/>
            <person name="Woyke T."/>
            <person name="Ryan C.M."/>
            <person name="Banfield J.F."/>
        </authorList>
    </citation>
    <scope>NUCLEOTIDE SEQUENCE [LARGE SCALE GENOMIC DNA]</scope>
    <source>
        <strain evidence="2">CG17_big_fil_post_rev_8_21_14_2_50_48_46</strain>
    </source>
</reference>
<dbReference type="AlphaFoldDB" id="A0A2M7G9E6"/>
<dbReference type="InterPro" id="IPR007419">
    <property type="entry name" value="BFD-like_2Fe2S-bd_dom"/>
</dbReference>
<organism evidence="2 3">
    <name type="scientific">bacterium (Candidatus Blackallbacteria) CG17_big_fil_post_rev_8_21_14_2_50_48_46</name>
    <dbReference type="NCBI Taxonomy" id="2014261"/>
    <lineage>
        <taxon>Bacteria</taxon>
        <taxon>Candidatus Blackallbacteria</taxon>
    </lineage>
</organism>
<evidence type="ECO:0000313" key="2">
    <source>
        <dbReference type="EMBL" id="PIW18725.1"/>
    </source>
</evidence>
<dbReference type="Pfam" id="PF04324">
    <property type="entry name" value="Fer2_BFD"/>
    <property type="match status" value="1"/>
</dbReference>
<evidence type="ECO:0000259" key="1">
    <source>
        <dbReference type="Pfam" id="PF04324"/>
    </source>
</evidence>